<evidence type="ECO:0000313" key="3">
    <source>
        <dbReference type="Proteomes" id="UP001055439"/>
    </source>
</evidence>
<evidence type="ECO:0000313" key="2">
    <source>
        <dbReference type="EMBL" id="URE28576.1"/>
    </source>
</evidence>
<evidence type="ECO:0008006" key="4">
    <source>
        <dbReference type="Google" id="ProtNLM"/>
    </source>
</evidence>
<keyword evidence="3" id="KW-1185">Reference proteome</keyword>
<proteinExistence type="predicted"/>
<evidence type="ECO:0000256" key="1">
    <source>
        <dbReference type="SAM" id="SignalP"/>
    </source>
</evidence>
<name>A0A9E7H883_9LILI</name>
<dbReference type="Proteomes" id="UP001055439">
    <property type="component" value="Chromosome 8"/>
</dbReference>
<accession>A0A9E7H883</accession>
<dbReference type="EMBL" id="CP097510">
    <property type="protein sequence ID" value="URE28576.1"/>
    <property type="molecule type" value="Genomic_DNA"/>
</dbReference>
<dbReference type="AlphaFoldDB" id="A0A9E7H883"/>
<organism evidence="2 3">
    <name type="scientific">Musa troglodytarum</name>
    <name type="common">fe'i banana</name>
    <dbReference type="NCBI Taxonomy" id="320322"/>
    <lineage>
        <taxon>Eukaryota</taxon>
        <taxon>Viridiplantae</taxon>
        <taxon>Streptophyta</taxon>
        <taxon>Embryophyta</taxon>
        <taxon>Tracheophyta</taxon>
        <taxon>Spermatophyta</taxon>
        <taxon>Magnoliopsida</taxon>
        <taxon>Liliopsida</taxon>
        <taxon>Zingiberales</taxon>
        <taxon>Musaceae</taxon>
        <taxon>Musa</taxon>
    </lineage>
</organism>
<reference evidence="2" key="1">
    <citation type="submission" date="2022-05" db="EMBL/GenBank/DDBJ databases">
        <title>The Musa troglodytarum L. genome provides insights into the mechanism of non-climacteric behaviour and enrichment of carotenoids.</title>
        <authorList>
            <person name="Wang J."/>
        </authorList>
    </citation>
    <scope>NUCLEOTIDE SEQUENCE</scope>
    <source>
        <tissue evidence="2">Leaf</tissue>
    </source>
</reference>
<protein>
    <recommendedName>
        <fullName evidence="4">Secreted protein</fullName>
    </recommendedName>
</protein>
<sequence>MVSEQLLFAFSPILNFVSLTQCTGPAECTFLLYVFRFCTGVEFLARSSQTGDYQWTFLIEPCRNFHYLSYPRMLIRC</sequence>
<feature type="signal peptide" evidence="1">
    <location>
        <begin position="1"/>
        <end position="22"/>
    </location>
</feature>
<feature type="chain" id="PRO_5039331279" description="Secreted protein" evidence="1">
    <location>
        <begin position="23"/>
        <end position="77"/>
    </location>
</feature>
<gene>
    <name evidence="2" type="ORF">MUK42_17378</name>
</gene>
<keyword evidence="1" id="KW-0732">Signal</keyword>